<dbReference type="AlphaFoldDB" id="A0A0G4GNS5"/>
<feature type="domain" description="Peptidase M16 C-terminal" evidence="4">
    <location>
        <begin position="296"/>
        <end position="476"/>
    </location>
</feature>
<dbReference type="Pfam" id="PF05193">
    <property type="entry name" value="Peptidase_M16_C"/>
    <property type="match status" value="1"/>
</dbReference>
<organism evidence="5 6">
    <name type="scientific">Vitrella brassicaformis (strain CCMP3155)</name>
    <dbReference type="NCBI Taxonomy" id="1169540"/>
    <lineage>
        <taxon>Eukaryota</taxon>
        <taxon>Sar</taxon>
        <taxon>Alveolata</taxon>
        <taxon>Colpodellida</taxon>
        <taxon>Vitrellaceae</taxon>
        <taxon>Vitrella</taxon>
    </lineage>
</organism>
<protein>
    <recommendedName>
        <fullName evidence="4">Peptidase M16 C-terminal domain-containing protein</fullName>
    </recommendedName>
</protein>
<dbReference type="InterPro" id="IPR011249">
    <property type="entry name" value="Metalloenz_LuxS/M16"/>
</dbReference>
<name>A0A0G4GNS5_VITBC</name>
<proteinExistence type="predicted"/>
<keyword evidence="3" id="KW-0732">Signal</keyword>
<accession>A0A0G4GNS5</accession>
<feature type="chain" id="PRO_5005190259" description="Peptidase M16 C-terminal domain-containing protein" evidence="3">
    <location>
        <begin position="24"/>
        <end position="1163"/>
    </location>
</feature>
<evidence type="ECO:0000256" key="1">
    <source>
        <dbReference type="ARBA" id="ARBA00022723"/>
    </source>
</evidence>
<gene>
    <name evidence="5" type="ORF">Vbra_2348</name>
</gene>
<dbReference type="VEuPathDB" id="CryptoDB:Vbra_2348"/>
<dbReference type="InterPro" id="IPR050626">
    <property type="entry name" value="Peptidase_M16"/>
</dbReference>
<feature type="compositionally biased region" description="Low complexity" evidence="2">
    <location>
        <begin position="612"/>
        <end position="631"/>
    </location>
</feature>
<dbReference type="PANTHER" id="PTHR43690">
    <property type="entry name" value="NARDILYSIN"/>
    <property type="match status" value="1"/>
</dbReference>
<dbReference type="OrthoDB" id="952271at2759"/>
<dbReference type="InParanoid" id="A0A0G4GNS5"/>
<dbReference type="Proteomes" id="UP000041254">
    <property type="component" value="Unassembled WGS sequence"/>
</dbReference>
<dbReference type="GO" id="GO:0046872">
    <property type="term" value="F:metal ion binding"/>
    <property type="evidence" value="ECO:0007669"/>
    <property type="project" value="UniProtKB-KW"/>
</dbReference>
<dbReference type="SUPFAM" id="SSF63411">
    <property type="entry name" value="LuxS/MPP-like metallohydrolase"/>
    <property type="match status" value="3"/>
</dbReference>
<keyword evidence="1" id="KW-0479">Metal-binding</keyword>
<evidence type="ECO:0000256" key="2">
    <source>
        <dbReference type="SAM" id="MobiDB-lite"/>
    </source>
</evidence>
<evidence type="ECO:0000256" key="3">
    <source>
        <dbReference type="SAM" id="SignalP"/>
    </source>
</evidence>
<dbReference type="PANTHER" id="PTHR43690:SF18">
    <property type="entry name" value="INSULIN-DEGRADING ENZYME-RELATED"/>
    <property type="match status" value="1"/>
</dbReference>
<keyword evidence="6" id="KW-1185">Reference proteome</keyword>
<evidence type="ECO:0000313" key="5">
    <source>
        <dbReference type="EMBL" id="CEM31936.1"/>
    </source>
</evidence>
<dbReference type="InterPro" id="IPR007863">
    <property type="entry name" value="Peptidase_M16_C"/>
</dbReference>
<feature type="region of interest" description="Disordered" evidence="2">
    <location>
        <begin position="1132"/>
        <end position="1163"/>
    </location>
</feature>
<reference evidence="5 6" key="1">
    <citation type="submission" date="2014-11" db="EMBL/GenBank/DDBJ databases">
        <authorList>
            <person name="Zhu J."/>
            <person name="Qi W."/>
            <person name="Song R."/>
        </authorList>
    </citation>
    <scope>NUCLEOTIDE SEQUENCE [LARGE SCALE GENOMIC DNA]</scope>
</reference>
<feature type="region of interest" description="Disordered" evidence="2">
    <location>
        <begin position="598"/>
        <end position="637"/>
    </location>
</feature>
<evidence type="ECO:0000259" key="4">
    <source>
        <dbReference type="Pfam" id="PF05193"/>
    </source>
</evidence>
<dbReference type="Gene3D" id="3.30.830.10">
    <property type="entry name" value="Metalloenzyme, LuxS/M16 peptidase-like"/>
    <property type="match status" value="3"/>
</dbReference>
<feature type="signal peptide" evidence="3">
    <location>
        <begin position="1"/>
        <end position="23"/>
    </location>
</feature>
<dbReference type="STRING" id="1169540.A0A0G4GNS5"/>
<sequence length="1163" mass="128767">MKIMHSSPAIALVLALSLTSVRAFAPQPTQIPRLLSRNHASRVRQASQGPLRAPAGVRLMALDEATGGGGSIDPQTIALIASPLVAAAFAFAFAFTNEKQKLADAGVEVKDFVPSVSLTENGKIQSKLRSVRLPSGFEALLISDPNVPNPTACLALKAGQWEEPAYASGLAHLCEHMLWGGDIMSKAAWTEALTRPRTTSYGMVMSDVRPGPGNKDKITQPLQTLAQQFYDTFFVDEVVIKEMKVLDSEFKFFKSNDANRIGNLFRDKTANPKHPFARFGIGNARTLSSSGKNPTDELQGFYDEWYSANLMRLVVASREDLSTMQDWVIRYFSEIPNRNAPESLSYDDMSPFDPTKTGNLFRVVPVAKNKRTIQFYIPFEAPRGSEYAESKPWRFLEAIMNVDDPSVSKYIEERRSEGILLRSPFGFFGITLTLTPQAERDPKAVEEVLGSIYRRLSNFRPGQKSPDTDFEREIDQLFGQFRTPQPIFDDFDMAPLDRPYTLVRRIAQDFLDVSAEEAITDSQTVRWDRAILSRFVERYMTPQNSQIFVAMPTYEAQALSKTAKRDGWQEDDIFGSFYKQEPLPKSIIQAFNQGVTETSMPAPAATPDTTQEPAKAPATPAAKAPSATPAAAKEEAVKGPGVYKVVDQAGIRGYLGWGVSEEGEESDRVEGRVMLQLSEPLPLSPTDTARQSLPFPGDADRSAPLPSIASHLVSAVLEDLLSQDDSLDRLSIQPKGTAGVAGEGLEVSFSGPGGVADVASLLEGVREVLAKGDRDKMERAFERAKGRLLDEVRELCARRPQYLSDIQRRSAVREVLSPQAAIPEEMLPILEGDRVSFGWFTSLLPRWTSLSSAAILLHINDPRPTVRTRLIDSLSRAAKVLEPSVAPAAAPVSAPLDYLRAPLGEDGLAYERECRSVGDENAMAEVVFQIIPEDLWSQKEWVGQKGESPCSVPVNVEAVLRVVRYTMVDSLRRVIREQMQYGYVVSSWLEPLGASYLLRLTVVSSTAPPSTLTAAIEQWLSTYEASDLTDEAIRSAVAECMSNRDMLGDREGPSRTAADALWRDVVYQPDRDERWCDVGSEVVSSRRASLESLLSDPARRRALVSQPRVAEFVQTFLSRKAPFRRKVTLQVSNPNVPPQQQQQQQQEEELQKEEAPLPVETPR</sequence>
<dbReference type="EMBL" id="CDMY01000738">
    <property type="protein sequence ID" value="CEM31936.1"/>
    <property type="molecule type" value="Genomic_DNA"/>
</dbReference>
<evidence type="ECO:0000313" key="6">
    <source>
        <dbReference type="Proteomes" id="UP000041254"/>
    </source>
</evidence>